<keyword evidence="2" id="KW-0479">Metal-binding</keyword>
<keyword evidence="2" id="KW-0863">Zinc-finger</keyword>
<dbReference type="Pfam" id="PF10276">
    <property type="entry name" value="zf-CHCC"/>
    <property type="match status" value="1"/>
</dbReference>
<proteinExistence type="predicted"/>
<keyword evidence="3" id="KW-1185">Reference proteome</keyword>
<reference evidence="2 3" key="1">
    <citation type="submission" date="2014-09" db="EMBL/GenBank/DDBJ databases">
        <title>Genome sequencing of Methyloceanibacter caenitepidi Gela4.</title>
        <authorList>
            <person name="Takeuchi M."/>
            <person name="Susumu S."/>
            <person name="Kamagata Y."/>
            <person name="Oshima K."/>
            <person name="Hattori M."/>
            <person name="Iwasaki W."/>
        </authorList>
    </citation>
    <scope>NUCLEOTIDE SEQUENCE [LARGE SCALE GENOMIC DNA]</scope>
    <source>
        <strain evidence="2 3">Gela4</strain>
    </source>
</reference>
<accession>A0A0A8K4X1</accession>
<dbReference type="STRING" id="1384459.GL4_2389"/>
<dbReference type="HOGENOM" id="CLU_2569770_0_0_5"/>
<protein>
    <submittedName>
        <fullName evidence="2">Zinc-finger domain protein</fullName>
    </submittedName>
</protein>
<evidence type="ECO:0000313" key="2">
    <source>
        <dbReference type="EMBL" id="BAQ17826.1"/>
    </source>
</evidence>
<name>A0A0A8K4X1_9HYPH</name>
<dbReference type="GO" id="GO:0008270">
    <property type="term" value="F:zinc ion binding"/>
    <property type="evidence" value="ECO:0007669"/>
    <property type="project" value="UniProtKB-KW"/>
</dbReference>
<evidence type="ECO:0000259" key="1">
    <source>
        <dbReference type="Pfam" id="PF10276"/>
    </source>
</evidence>
<dbReference type="Proteomes" id="UP000031643">
    <property type="component" value="Chromosome"/>
</dbReference>
<dbReference type="AlphaFoldDB" id="A0A0A8K4X1"/>
<gene>
    <name evidence="2" type="ORF">GL4_2389</name>
</gene>
<dbReference type="KEGG" id="mcg:GL4_2389"/>
<dbReference type="Gene3D" id="2.60.260.40">
    <property type="entry name" value="q5lls5 like domains"/>
    <property type="match status" value="1"/>
</dbReference>
<keyword evidence="2" id="KW-0862">Zinc</keyword>
<dbReference type="OrthoDB" id="9807344at2"/>
<sequence>MAQSLVPHYVNDIGVNRIKIGVKEFQCMGASPPQDHPHVYLDMGSDNEVICPYCSTLYVYDVALAPTESDPDGCVYVATAPAGAPAA</sequence>
<dbReference type="RefSeq" id="WP_045367711.1">
    <property type="nucleotide sequence ID" value="NZ_AP014648.1"/>
</dbReference>
<feature type="domain" description="Zinc finger CHCC-type" evidence="1">
    <location>
        <begin position="23"/>
        <end position="58"/>
    </location>
</feature>
<evidence type="ECO:0000313" key="3">
    <source>
        <dbReference type="Proteomes" id="UP000031643"/>
    </source>
</evidence>
<dbReference type="EMBL" id="AP014648">
    <property type="protein sequence ID" value="BAQ17826.1"/>
    <property type="molecule type" value="Genomic_DNA"/>
</dbReference>
<organism evidence="2 3">
    <name type="scientific">Methyloceanibacter caenitepidi</name>
    <dbReference type="NCBI Taxonomy" id="1384459"/>
    <lineage>
        <taxon>Bacteria</taxon>
        <taxon>Pseudomonadati</taxon>
        <taxon>Pseudomonadota</taxon>
        <taxon>Alphaproteobacteria</taxon>
        <taxon>Hyphomicrobiales</taxon>
        <taxon>Hyphomicrobiaceae</taxon>
        <taxon>Methyloceanibacter</taxon>
    </lineage>
</organism>
<dbReference type="InterPro" id="IPR019401">
    <property type="entry name" value="Znf_CHCC"/>
</dbReference>